<gene>
    <name evidence="4" type="ORF">ABG768_020656</name>
</gene>
<dbReference type="InterPro" id="IPR027417">
    <property type="entry name" value="P-loop_NTPase"/>
</dbReference>
<evidence type="ECO:0000256" key="2">
    <source>
        <dbReference type="SAM" id="MobiDB-lite"/>
    </source>
</evidence>
<comment type="similarity">
    <text evidence="1">Belongs to the TRAFAC class dynamin-like GTPase superfamily. Very large inducible GTPase (VLIG) family.</text>
</comment>
<dbReference type="InterPro" id="IPR030383">
    <property type="entry name" value="G_VLIG_dom"/>
</dbReference>
<dbReference type="Proteomes" id="UP001479290">
    <property type="component" value="Unassembled WGS sequence"/>
</dbReference>
<accession>A0AAW2AYU6</accession>
<dbReference type="Pfam" id="PF25496">
    <property type="entry name" value="URGCP"/>
    <property type="match status" value="1"/>
</dbReference>
<proteinExistence type="inferred from homology"/>
<keyword evidence="5" id="KW-1185">Reference proteome</keyword>
<protein>
    <recommendedName>
        <fullName evidence="3">VLIG-type G domain-containing protein</fullName>
    </recommendedName>
</protein>
<evidence type="ECO:0000259" key="3">
    <source>
        <dbReference type="PROSITE" id="PS51717"/>
    </source>
</evidence>
<feature type="compositionally biased region" description="Acidic residues" evidence="2">
    <location>
        <begin position="89"/>
        <end position="106"/>
    </location>
</feature>
<dbReference type="PANTHER" id="PTHR14819">
    <property type="entry name" value="GTP-BINDING"/>
    <property type="match status" value="1"/>
</dbReference>
<dbReference type="GO" id="GO:0005525">
    <property type="term" value="F:GTP binding"/>
    <property type="evidence" value="ECO:0007669"/>
    <property type="project" value="InterPro"/>
</dbReference>
<evidence type="ECO:0000256" key="1">
    <source>
        <dbReference type="ARBA" id="ARBA00006828"/>
    </source>
</evidence>
<name>A0AAW2AYU6_CULAL</name>
<dbReference type="EMBL" id="JAWDJR010000003">
    <property type="protein sequence ID" value="KAK9978920.1"/>
    <property type="molecule type" value="Genomic_DNA"/>
</dbReference>
<feature type="region of interest" description="Disordered" evidence="2">
    <location>
        <begin position="87"/>
        <end position="107"/>
    </location>
</feature>
<evidence type="ECO:0000313" key="5">
    <source>
        <dbReference type="Proteomes" id="UP001479290"/>
    </source>
</evidence>
<sequence>MSLFFFFFFFFFFFLLTEIIKKLLQNLGLTKYYNKKITLSDVLQIGKDSITDEDAQTVLDLPWLILKRLMMLKTTARSIKFSSQHRADDDDSEWEEDDDDDQEISESDGAQVNPLDIFTALFLCSDSFLQQEMILKMSMCQFAVPLLLPNNHENQITLMLWAMRGIVQQYRPHSLTDASGFVEERIVLSDLPLVSFVRLGRCNISKSHILNKLLSKSQQSTDIFIHHNLDCGDIPKKIANGLVEISWYFPCGNKNIDVFPEPVAIANLRGDIQNFEKQYSFLCKTSTAVFVFFEHELPDTRYISVASEDLKHQLFLVGDSRNEYTRNTAKNLNLKKHNFIFKKKQNEADFVKKIRTTMQDAVEKNKHRISVVHMAETARELGIKVDEDVEECQRSKKRAIEITSKITDTEQFKRKEMPLQGEILKMLAKLEKEECRLKKAGDQSIETYKDHIQNEKLKLRKQQYEKDTSATMNSFIQAISCPRVERSYFLKWMKMNLENLSREVLPNLRKKYKEKCSVNVVCEDKEDIAELDRKISNSSLGIEHFIREMGQLYEASVYHSKQENSQNKLEHLPQLCAELLLDGFPLELIDGDASSIPVEWVTSVFSELNALVKPNNKIVVVTVLGVQSSGKSTMLNTMFGVQFAVSNGRCTRGAFIQLIRVTNDFKPVLNCDCLLIIDTEGLKSLELATLDNSHEHDNELATLVVGLSDVTIINITMENSTEMKDILQIVVHAFIRMKEMGKKRKCLFVHQNVGNVSAHDSNMRDRQFLLKQLNEMTQAAAKMENKLQLQNFTDVMEYDTEHGDHYIPSLWHGNPPMAQVSTGYSESVYALKRHLIETFRCYKSGSICEFLEWTKSLWNAVKFEKFIFSFRNSMVADAYIKLCTEYNRWDWAMRKEMHTWTLEAETKILNHGKFEIPDKCTIEDVHYVLVKNAESELSKGEKGIIDQIKAYYEQGEGHVELVERYRQDFINSAKFLRTEMSNSIERKLNAACSRRYATIKVERIKKTCMDTMEKKVLDLLENCRKNNSDMSDETLDEAFENMWKYTVETLSCRGLQQQDIMDKTLNNLRKNLEPRGSSMAENLDKVKDLSAYKFDPKINIDSKHSPDWMNRFQEMSDRLIDDCRKYVEEKRASKVDYDDTYIREILNLIDENLKAHENLRITEDVELSLKLHICGFTGREFEDIHYQFIQDNDPLIGLERFKQTYHSGFIDLFHERDQCQKKADEFLNNCLKPAVQTYISEILGTEMAEVMLTGEHALVFGTRTAFQYSVLKNLLDEFEFKLYAHFNVDYEYFVKLFISKKVTEHFSTENRMSKLEESLLSVVTREIMQAITDSEQSTETNDIRKFTQSICKKLEHRLVFPKDAVDAFLSLSNVNEQQFAKMLKSSVEEMDQSLKKSYKATDIQNILEKLQTKPEDVLFRRVWGCGKQCPFCKAPCEAGGVAHTKHFVSVHRPQGLKGYIHCCSGKLLTVICSSLVYSELRFSCTDTKGEWHPFKKYRDIYPDWEIQPDPSIEGSAYWKYVMANFNEQFAKEYNAKPAEIPSSWKTITKTQAEKSLKCTN</sequence>
<dbReference type="GO" id="GO:0003924">
    <property type="term" value="F:GTPase activity"/>
    <property type="evidence" value="ECO:0007669"/>
    <property type="project" value="InterPro"/>
</dbReference>
<comment type="caution">
    <text evidence="4">The sequence shown here is derived from an EMBL/GenBank/DDBJ whole genome shotgun (WGS) entry which is preliminary data.</text>
</comment>
<dbReference type="InterPro" id="IPR058641">
    <property type="entry name" value="GVIN1_dom"/>
</dbReference>
<reference evidence="4 5" key="1">
    <citation type="submission" date="2024-05" db="EMBL/GenBank/DDBJ databases">
        <title>A high-quality chromosomal-level genome assembly of Topmouth culter (Culter alburnus).</title>
        <authorList>
            <person name="Zhao H."/>
        </authorList>
    </citation>
    <scope>NUCLEOTIDE SEQUENCE [LARGE SCALE GENOMIC DNA]</scope>
    <source>
        <strain evidence="4">CATC2023</strain>
        <tissue evidence="4">Muscle</tissue>
    </source>
</reference>
<dbReference type="InterPro" id="IPR057365">
    <property type="entry name" value="URGCP"/>
</dbReference>
<dbReference type="SUPFAM" id="SSF52540">
    <property type="entry name" value="P-loop containing nucleoside triphosphate hydrolases"/>
    <property type="match status" value="1"/>
</dbReference>
<dbReference type="PROSITE" id="PS51717">
    <property type="entry name" value="G_VLIG"/>
    <property type="match status" value="1"/>
</dbReference>
<feature type="domain" description="VLIG-type G" evidence="3">
    <location>
        <begin position="615"/>
        <end position="858"/>
    </location>
</feature>
<dbReference type="Pfam" id="PF25974">
    <property type="entry name" value="URGCP_9th"/>
    <property type="match status" value="1"/>
</dbReference>
<evidence type="ECO:0000313" key="4">
    <source>
        <dbReference type="EMBL" id="KAK9978920.1"/>
    </source>
</evidence>
<organism evidence="4 5">
    <name type="scientific">Culter alburnus</name>
    <name type="common">Topmouth culter</name>
    <dbReference type="NCBI Taxonomy" id="194366"/>
    <lineage>
        <taxon>Eukaryota</taxon>
        <taxon>Metazoa</taxon>
        <taxon>Chordata</taxon>
        <taxon>Craniata</taxon>
        <taxon>Vertebrata</taxon>
        <taxon>Euteleostomi</taxon>
        <taxon>Actinopterygii</taxon>
        <taxon>Neopterygii</taxon>
        <taxon>Teleostei</taxon>
        <taxon>Ostariophysi</taxon>
        <taxon>Cypriniformes</taxon>
        <taxon>Xenocyprididae</taxon>
        <taxon>Xenocypridinae</taxon>
        <taxon>Culter</taxon>
    </lineage>
</organism>
<dbReference type="Pfam" id="PF25683">
    <property type="entry name" value="URGCP_GTPase"/>
    <property type="match status" value="1"/>
</dbReference>
<dbReference type="PANTHER" id="PTHR14819:SF9">
    <property type="entry name" value="UP-REGULATOR OF CELL PROLIFERATION-LIKE"/>
    <property type="match status" value="1"/>
</dbReference>
<dbReference type="InterPro" id="IPR052986">
    <property type="entry name" value="VLIG_GTPase"/>
</dbReference>
<dbReference type="Gene3D" id="3.40.50.300">
    <property type="entry name" value="P-loop containing nucleotide triphosphate hydrolases"/>
    <property type="match status" value="1"/>
</dbReference>